<feature type="compositionally biased region" description="Low complexity" evidence="1">
    <location>
        <begin position="499"/>
        <end position="543"/>
    </location>
</feature>
<protein>
    <submittedName>
        <fullName evidence="3">Uncharacterized protein</fullName>
    </submittedName>
</protein>
<feature type="compositionally biased region" description="Basic and acidic residues" evidence="1">
    <location>
        <begin position="765"/>
        <end position="777"/>
    </location>
</feature>
<evidence type="ECO:0000313" key="4">
    <source>
        <dbReference type="Proteomes" id="UP001162640"/>
    </source>
</evidence>
<feature type="region of interest" description="Disordered" evidence="1">
    <location>
        <begin position="462"/>
        <end position="550"/>
    </location>
</feature>
<accession>A0A9W6Z8C0</accession>
<sequence length="783" mass="86667">MEEVADISIFFQRLVPLKGYGVEDGQALGHDLIWKTTSAKKRVERLKEVLDESKALRGADEALPWVKAMMVPAVRGNLNMNRFVETKMACVSEKEAAQIGRNLNRAVKQLMEKYDWFKPMVVVVGMGIVKATPWGLMWRVSLGAMLSVLDLSTDLIVLHQFWIGGEEFKTYRNAQLASLAASVALQLGLVFGQYSKTKDSRWRVLKELVIVCCGTKAPWDAYKVALGAEQEKDTMVNPMMEMMWCKCIELFAESIPAVLIQSSAILNTIKTGGHVTTTVYLSLPEEERDDICDDDFIVVDTSVVKLVGNFVGVMHFRHPYDMDGMNFTLNLFSPLVGLMLVLNLTEWENLGVGTVKFLNDLAIVLGVGMLFLDGLFLALMNKEYRASFWSVETGGQVTRRLFLDGTDVMKADVFSNSEAHWGPIRDKVETWVKDGWTIWEEECPEWFTGSWKLSLPEHMIPLKKGGKVGGEKSERVGEVGKKNAVVTKIETSPAPTKPPSSFLTKSPKSSTPTSTTASSKPTSQFLTRSPKSSPPTSRSTSASNLSAKSTPAEKNLVLTKCHDTLEGLAKHYEKIMEGVDLPPPSSDMIKLANMSVTKPIDDAIRGTTVPNSATMKLWSTNASKMPINLFPVFLRNAAVHCKTLPMRPMDFVDVDLPKMSKTVELIVQECKKHVARCKSDTTKLKIETTEATPLGKIIDQQFKGKLAVIAKQEWAKLKIETTEATPLGKIIDQQFKGKLAVIAKQEWAKVGGDEDGTGGGANAKRSPEKTKREDNKSESCVIS</sequence>
<evidence type="ECO:0000256" key="2">
    <source>
        <dbReference type="SAM" id="Phobius"/>
    </source>
</evidence>
<feature type="region of interest" description="Disordered" evidence="1">
    <location>
        <begin position="750"/>
        <end position="783"/>
    </location>
</feature>
<evidence type="ECO:0000256" key="1">
    <source>
        <dbReference type="SAM" id="MobiDB-lite"/>
    </source>
</evidence>
<dbReference type="AlphaFoldDB" id="A0A9W6Z8C0"/>
<feature type="transmembrane region" description="Helical" evidence="2">
    <location>
        <begin position="357"/>
        <end position="379"/>
    </location>
</feature>
<keyword evidence="2" id="KW-0472">Membrane</keyword>
<reference evidence="4" key="1">
    <citation type="journal article" date="2023" name="Commun. Biol.">
        <title>Genome analysis of Parmales, the sister group of diatoms, reveals the evolutionary specialization of diatoms from phago-mixotrophs to photoautotrophs.</title>
        <authorList>
            <person name="Ban H."/>
            <person name="Sato S."/>
            <person name="Yoshikawa S."/>
            <person name="Yamada K."/>
            <person name="Nakamura Y."/>
            <person name="Ichinomiya M."/>
            <person name="Sato N."/>
            <person name="Blanc-Mathieu R."/>
            <person name="Endo H."/>
            <person name="Kuwata A."/>
            <person name="Ogata H."/>
        </authorList>
    </citation>
    <scope>NUCLEOTIDE SEQUENCE [LARGE SCALE GENOMIC DNA]</scope>
</reference>
<proteinExistence type="predicted"/>
<gene>
    <name evidence="3" type="ORF">TL16_g00054</name>
</gene>
<organism evidence="3 4">
    <name type="scientific">Triparma laevis f. inornata</name>
    <dbReference type="NCBI Taxonomy" id="1714386"/>
    <lineage>
        <taxon>Eukaryota</taxon>
        <taxon>Sar</taxon>
        <taxon>Stramenopiles</taxon>
        <taxon>Ochrophyta</taxon>
        <taxon>Bolidophyceae</taxon>
        <taxon>Parmales</taxon>
        <taxon>Triparmaceae</taxon>
        <taxon>Triparma</taxon>
    </lineage>
</organism>
<keyword evidence="2" id="KW-1133">Transmembrane helix</keyword>
<dbReference type="Proteomes" id="UP001162640">
    <property type="component" value="Unassembled WGS sequence"/>
</dbReference>
<comment type="caution">
    <text evidence="3">The sequence shown here is derived from an EMBL/GenBank/DDBJ whole genome shotgun (WGS) entry which is preliminary data.</text>
</comment>
<evidence type="ECO:0000313" key="3">
    <source>
        <dbReference type="EMBL" id="GMH47391.1"/>
    </source>
</evidence>
<dbReference type="EMBL" id="BLQM01000001">
    <property type="protein sequence ID" value="GMH47391.1"/>
    <property type="molecule type" value="Genomic_DNA"/>
</dbReference>
<name>A0A9W6Z8C0_9STRA</name>
<feature type="compositionally biased region" description="Basic and acidic residues" evidence="1">
    <location>
        <begin position="469"/>
        <end position="481"/>
    </location>
</feature>
<keyword evidence="2" id="KW-0812">Transmembrane</keyword>
<feature type="transmembrane region" description="Helical" evidence="2">
    <location>
        <begin position="327"/>
        <end position="345"/>
    </location>
</feature>